<dbReference type="CDD" id="cd06225">
    <property type="entry name" value="HAMP"/>
    <property type="match status" value="1"/>
</dbReference>
<keyword evidence="8 10" id="KW-1133">Transmembrane helix</keyword>
<comment type="subcellular location">
    <subcellularLocation>
        <location evidence="2">Membrane</location>
        <topology evidence="2">Multi-pass membrane protein</topology>
    </subcellularLocation>
</comment>
<dbReference type="InterPro" id="IPR036097">
    <property type="entry name" value="HisK_dim/P_sf"/>
</dbReference>
<evidence type="ECO:0000313" key="13">
    <source>
        <dbReference type="EMBL" id="MDO2409388.1"/>
    </source>
</evidence>
<dbReference type="InterPro" id="IPR050398">
    <property type="entry name" value="HssS/ArlS-like"/>
</dbReference>
<dbReference type="PROSITE" id="PS50885">
    <property type="entry name" value="HAMP"/>
    <property type="match status" value="1"/>
</dbReference>
<evidence type="ECO:0000256" key="4">
    <source>
        <dbReference type="ARBA" id="ARBA00022553"/>
    </source>
</evidence>
<accession>A0ABT8T8S2</accession>
<comment type="caution">
    <text evidence="13">The sequence shown here is derived from an EMBL/GenBank/DDBJ whole genome shotgun (WGS) entry which is preliminary data.</text>
</comment>
<evidence type="ECO:0000256" key="3">
    <source>
        <dbReference type="ARBA" id="ARBA00012438"/>
    </source>
</evidence>
<feature type="domain" description="Histidine kinase" evidence="11">
    <location>
        <begin position="217"/>
        <end position="410"/>
    </location>
</feature>
<feature type="transmembrane region" description="Helical" evidence="10">
    <location>
        <begin position="6"/>
        <end position="28"/>
    </location>
</feature>
<dbReference type="EC" id="2.7.13.3" evidence="3"/>
<keyword evidence="9 10" id="KW-0472">Membrane</keyword>
<dbReference type="InterPro" id="IPR003594">
    <property type="entry name" value="HATPase_dom"/>
</dbReference>
<dbReference type="Gene3D" id="1.10.287.130">
    <property type="match status" value="1"/>
</dbReference>
<reference evidence="13 14" key="1">
    <citation type="submission" date="2023-06" db="EMBL/GenBank/DDBJ databases">
        <title>Campylobacter magnum sp. nov., isolated from cecal contents of domestic pigs (Sus scrofa domesticus).</title>
        <authorList>
            <person name="Papic B."/>
            <person name="Gruntar I."/>
        </authorList>
    </citation>
    <scope>NUCLEOTIDE SEQUENCE [LARGE SCALE GENOMIC DNA]</scope>
    <source>
        <strain evidence="14">34484-21</strain>
    </source>
</reference>
<dbReference type="InterPro" id="IPR036890">
    <property type="entry name" value="HATPase_C_sf"/>
</dbReference>
<dbReference type="Proteomes" id="UP001171111">
    <property type="component" value="Unassembled WGS sequence"/>
</dbReference>
<dbReference type="SUPFAM" id="SSF47384">
    <property type="entry name" value="Homodimeric domain of signal transducing histidine kinase"/>
    <property type="match status" value="1"/>
</dbReference>
<dbReference type="SUPFAM" id="SSF55874">
    <property type="entry name" value="ATPase domain of HSP90 chaperone/DNA topoisomerase II/histidine kinase"/>
    <property type="match status" value="1"/>
</dbReference>
<dbReference type="InterPro" id="IPR003660">
    <property type="entry name" value="HAMP_dom"/>
</dbReference>
<dbReference type="PANTHER" id="PTHR45528:SF12">
    <property type="entry name" value="SENSOR HISTIDINE KINASE ARSS"/>
    <property type="match status" value="1"/>
</dbReference>
<dbReference type="Pfam" id="PF02518">
    <property type="entry name" value="HATPase_c"/>
    <property type="match status" value="1"/>
</dbReference>
<evidence type="ECO:0000256" key="2">
    <source>
        <dbReference type="ARBA" id="ARBA00004141"/>
    </source>
</evidence>
<evidence type="ECO:0000256" key="6">
    <source>
        <dbReference type="ARBA" id="ARBA00022692"/>
    </source>
</evidence>
<sequence length="412" mass="47530">MKFSSIFYSITFIFMLGSSGIFLAYLWLKEYDKQNYTRELNTKYSVVSRLTLLKYSGIISDNEYEAQIKGFEMPQILDDALIKKIINNAQIIEEQEQEIGKSAILTFNNNNYLRLISNNDDIIVLYDDKFQAYRYDVITLIFSLVFLVLLAVYIFIIRKLKPLRRLKRQIKKFAGGDLEIDNVATGTDEISQVADAFYDAVRQIKLLNHNRALFLRNIMHELKTPITKGRITAEMLPQNKYQERLISVFVRLESLINEFALIERASSKLQIVEKSRIPLKTTITKALDIAMAESGAVEIRENDDIIIKADEKLISVAFKNIIDNGIKYASDHKVLVEINSSDICFITSGEPLKNELSYYTQPFTKDGNAKNSFGLGLYIVENILKAHNFMLEYEHENGKNIFKVKFKLQENK</sequence>
<dbReference type="NCBIfam" id="NF038389">
    <property type="entry name" value="ArsS_fam_HK"/>
    <property type="match status" value="1"/>
</dbReference>
<dbReference type="RefSeq" id="WP_302244267.1">
    <property type="nucleotide sequence ID" value="NZ_JAULJQ010000004.1"/>
</dbReference>
<keyword evidence="14" id="KW-1185">Reference proteome</keyword>
<feature type="domain" description="HAMP" evidence="12">
    <location>
        <begin position="157"/>
        <end position="209"/>
    </location>
</feature>
<dbReference type="Gene3D" id="3.30.565.10">
    <property type="entry name" value="Histidine kinase-like ATPase, C-terminal domain"/>
    <property type="match status" value="1"/>
</dbReference>
<evidence type="ECO:0000256" key="7">
    <source>
        <dbReference type="ARBA" id="ARBA00022777"/>
    </source>
</evidence>
<evidence type="ECO:0000256" key="1">
    <source>
        <dbReference type="ARBA" id="ARBA00000085"/>
    </source>
</evidence>
<evidence type="ECO:0000256" key="5">
    <source>
        <dbReference type="ARBA" id="ARBA00022679"/>
    </source>
</evidence>
<dbReference type="InterPro" id="IPR005467">
    <property type="entry name" value="His_kinase_dom"/>
</dbReference>
<keyword evidence="6 10" id="KW-0812">Transmembrane</keyword>
<dbReference type="InterPro" id="IPR047994">
    <property type="entry name" value="ArsS-like"/>
</dbReference>
<dbReference type="CDD" id="cd00082">
    <property type="entry name" value="HisKA"/>
    <property type="match status" value="1"/>
</dbReference>
<keyword evidence="4" id="KW-0597">Phosphoprotein</keyword>
<proteinExistence type="predicted"/>
<gene>
    <name evidence="13" type="ORF">Q2362_04645</name>
</gene>
<comment type="catalytic activity">
    <reaction evidence="1">
        <text>ATP + protein L-histidine = ADP + protein N-phospho-L-histidine.</text>
        <dbReference type="EC" id="2.7.13.3"/>
    </reaction>
</comment>
<evidence type="ECO:0000313" key="14">
    <source>
        <dbReference type="Proteomes" id="UP001171111"/>
    </source>
</evidence>
<dbReference type="SMART" id="SM00387">
    <property type="entry name" value="HATPase_c"/>
    <property type="match status" value="1"/>
</dbReference>
<dbReference type="EMBL" id="JAULJQ010000004">
    <property type="protein sequence ID" value="MDO2409388.1"/>
    <property type="molecule type" value="Genomic_DNA"/>
</dbReference>
<dbReference type="GO" id="GO:0016301">
    <property type="term" value="F:kinase activity"/>
    <property type="evidence" value="ECO:0007669"/>
    <property type="project" value="UniProtKB-KW"/>
</dbReference>
<dbReference type="PANTHER" id="PTHR45528">
    <property type="entry name" value="SENSOR HISTIDINE KINASE CPXA"/>
    <property type="match status" value="1"/>
</dbReference>
<keyword evidence="5" id="KW-0808">Transferase</keyword>
<evidence type="ECO:0000259" key="11">
    <source>
        <dbReference type="PROSITE" id="PS50109"/>
    </source>
</evidence>
<keyword evidence="7 13" id="KW-0418">Kinase</keyword>
<evidence type="ECO:0000256" key="9">
    <source>
        <dbReference type="ARBA" id="ARBA00023136"/>
    </source>
</evidence>
<dbReference type="InterPro" id="IPR003661">
    <property type="entry name" value="HisK_dim/P_dom"/>
</dbReference>
<dbReference type="Pfam" id="PF00672">
    <property type="entry name" value="HAMP"/>
    <property type="match status" value="1"/>
</dbReference>
<dbReference type="SUPFAM" id="SSF158472">
    <property type="entry name" value="HAMP domain-like"/>
    <property type="match status" value="1"/>
</dbReference>
<dbReference type="SMART" id="SM00388">
    <property type="entry name" value="HisKA"/>
    <property type="match status" value="1"/>
</dbReference>
<evidence type="ECO:0000259" key="12">
    <source>
        <dbReference type="PROSITE" id="PS50885"/>
    </source>
</evidence>
<feature type="transmembrane region" description="Helical" evidence="10">
    <location>
        <begin position="137"/>
        <end position="156"/>
    </location>
</feature>
<dbReference type="Pfam" id="PF00512">
    <property type="entry name" value="HisKA"/>
    <property type="match status" value="1"/>
</dbReference>
<name>A0ABT8T8S2_9BACT</name>
<evidence type="ECO:0000256" key="8">
    <source>
        <dbReference type="ARBA" id="ARBA00022989"/>
    </source>
</evidence>
<evidence type="ECO:0000256" key="10">
    <source>
        <dbReference type="SAM" id="Phobius"/>
    </source>
</evidence>
<protein>
    <recommendedName>
        <fullName evidence="3">histidine kinase</fullName>
        <ecNumber evidence="3">2.7.13.3</ecNumber>
    </recommendedName>
</protein>
<dbReference type="PROSITE" id="PS50109">
    <property type="entry name" value="HIS_KIN"/>
    <property type="match status" value="1"/>
</dbReference>
<organism evidence="13 14">
    <name type="scientific">Campylobacter magnus</name>
    <dbReference type="NCBI Taxonomy" id="3026462"/>
    <lineage>
        <taxon>Bacteria</taxon>
        <taxon>Pseudomonadati</taxon>
        <taxon>Campylobacterota</taxon>
        <taxon>Epsilonproteobacteria</taxon>
        <taxon>Campylobacterales</taxon>
        <taxon>Campylobacteraceae</taxon>
        <taxon>Campylobacter</taxon>
    </lineage>
</organism>